<organism evidence="2 3">
    <name type="scientific">Tribonema minus</name>
    <dbReference type="NCBI Taxonomy" id="303371"/>
    <lineage>
        <taxon>Eukaryota</taxon>
        <taxon>Sar</taxon>
        <taxon>Stramenopiles</taxon>
        <taxon>Ochrophyta</taxon>
        <taxon>PX clade</taxon>
        <taxon>Xanthophyceae</taxon>
        <taxon>Tribonematales</taxon>
        <taxon>Tribonemataceae</taxon>
        <taxon>Tribonema</taxon>
    </lineage>
</organism>
<evidence type="ECO:0000256" key="1">
    <source>
        <dbReference type="SAM" id="Phobius"/>
    </source>
</evidence>
<accession>A0A836C6Z9</accession>
<protein>
    <recommendedName>
        <fullName evidence="4">DoxX family protein</fullName>
    </recommendedName>
</protein>
<feature type="transmembrane region" description="Helical" evidence="1">
    <location>
        <begin position="109"/>
        <end position="129"/>
    </location>
</feature>
<keyword evidence="1" id="KW-0472">Membrane</keyword>
<name>A0A836C6Z9_9STRA</name>
<feature type="transmembrane region" description="Helical" evidence="1">
    <location>
        <begin position="70"/>
        <end position="89"/>
    </location>
</feature>
<feature type="transmembrane region" description="Helical" evidence="1">
    <location>
        <begin position="7"/>
        <end position="26"/>
    </location>
</feature>
<keyword evidence="1" id="KW-1133">Transmembrane helix</keyword>
<reference evidence="2" key="1">
    <citation type="submission" date="2021-02" db="EMBL/GenBank/DDBJ databases">
        <title>First Annotated Genome of the Yellow-green Alga Tribonema minus.</title>
        <authorList>
            <person name="Mahan K.M."/>
        </authorList>
    </citation>
    <scope>NUCLEOTIDE SEQUENCE</scope>
    <source>
        <strain evidence="2">UTEX B ZZ1240</strain>
    </source>
</reference>
<evidence type="ECO:0000313" key="2">
    <source>
        <dbReference type="EMBL" id="KAG5175059.1"/>
    </source>
</evidence>
<keyword evidence="3" id="KW-1185">Reference proteome</keyword>
<dbReference type="AlphaFoldDB" id="A0A836C6Z9"/>
<gene>
    <name evidence="2" type="ORF">JKP88DRAFT_351690</name>
</gene>
<evidence type="ECO:0008006" key="4">
    <source>
        <dbReference type="Google" id="ProtNLM"/>
    </source>
</evidence>
<dbReference type="EMBL" id="JAFCMP010000555">
    <property type="protein sequence ID" value="KAG5175059.1"/>
    <property type="molecule type" value="Genomic_DNA"/>
</dbReference>
<dbReference type="Proteomes" id="UP000664859">
    <property type="component" value="Unassembled WGS sequence"/>
</dbReference>
<feature type="transmembrane region" description="Helical" evidence="1">
    <location>
        <begin position="46"/>
        <end position="63"/>
    </location>
</feature>
<dbReference type="PANTHER" id="PTHR36974:SF1">
    <property type="entry name" value="DOXX FAMILY MEMBRANE PROTEIN"/>
    <property type="match status" value="1"/>
</dbReference>
<proteinExistence type="predicted"/>
<comment type="caution">
    <text evidence="2">The sequence shown here is derived from an EMBL/GenBank/DDBJ whole genome shotgun (WGS) entry which is preliminary data.</text>
</comment>
<evidence type="ECO:0000313" key="3">
    <source>
        <dbReference type="Proteomes" id="UP000664859"/>
    </source>
</evidence>
<dbReference type="PANTHER" id="PTHR36974">
    <property type="entry name" value="MEMBRANE PROTEIN-RELATED"/>
    <property type="match status" value="1"/>
</dbReference>
<sequence length="140" mass="15647">MAAMFEHVCRGFFIFLFLVAGSLHFVSPYKEDMANLVPPFYWNQMHLVYVSGVMELAGGIFLCTRHYRAAAGWLLFLLINITLQAHVYAQLYDVAPMASQTGGAIPSAGVWAARNALQAAWMAMLWYLWQGGNKPATKRA</sequence>
<keyword evidence="1" id="KW-0812">Transmembrane</keyword>